<protein>
    <submittedName>
        <fullName evidence="1">Uncharacterized protein</fullName>
    </submittedName>
</protein>
<accession>A0A4U0Y5F1</accession>
<reference evidence="1 2" key="1">
    <citation type="submission" date="2017-03" db="EMBL/GenBank/DDBJ databases">
        <title>Genomes of endolithic fungi from Antarctica.</title>
        <authorList>
            <person name="Coleine C."/>
            <person name="Masonjones S."/>
            <person name="Stajich J.E."/>
        </authorList>
    </citation>
    <scope>NUCLEOTIDE SEQUENCE [LARGE SCALE GENOMIC DNA]</scope>
    <source>
        <strain evidence="1 2">CCFEE 5184</strain>
    </source>
</reference>
<dbReference type="AlphaFoldDB" id="A0A4U0Y5F1"/>
<comment type="caution">
    <text evidence="1">The sequence shown here is derived from an EMBL/GenBank/DDBJ whole genome shotgun (WGS) entry which is preliminary data.</text>
</comment>
<dbReference type="EMBL" id="NAJQ01000008">
    <property type="protein sequence ID" value="TKA83463.1"/>
    <property type="molecule type" value="Genomic_DNA"/>
</dbReference>
<name>A0A4U0Y5F1_9PEZI</name>
<evidence type="ECO:0000313" key="1">
    <source>
        <dbReference type="EMBL" id="TKA83463.1"/>
    </source>
</evidence>
<dbReference type="Proteomes" id="UP000309340">
    <property type="component" value="Unassembled WGS sequence"/>
</dbReference>
<evidence type="ECO:0000313" key="2">
    <source>
        <dbReference type="Proteomes" id="UP000309340"/>
    </source>
</evidence>
<sequence>MITPEEVFAHLRRPPSRLALDAQYAVDKGCPDFLDTDAMAIDSPLQPAPPSCAKSVLFRLAYEDDDSAAEDSVVVEGRSRLHPTCSHGKSKANATEDNWYARCGAIARCREAIIEPTPETGAHNFVLTTADPEHDLRWWLGARALQDSKRSEEYITHARFSDQHLRDTLTLALAQLKDLQMELKHLLDFASCPPYDLVFQHVHADTEEDPLALSAEDLVELGRDELLEVRDATAREIDHVAGGKEKVEEEVVRTMITLAKKGAGGERDCLWRLGYCDEVERMY</sequence>
<proteinExistence type="predicted"/>
<keyword evidence="2" id="KW-1185">Reference proteome</keyword>
<dbReference type="OrthoDB" id="3891768at2759"/>
<organism evidence="1 2">
    <name type="scientific">Friedmanniomyces simplex</name>
    <dbReference type="NCBI Taxonomy" id="329884"/>
    <lineage>
        <taxon>Eukaryota</taxon>
        <taxon>Fungi</taxon>
        <taxon>Dikarya</taxon>
        <taxon>Ascomycota</taxon>
        <taxon>Pezizomycotina</taxon>
        <taxon>Dothideomycetes</taxon>
        <taxon>Dothideomycetidae</taxon>
        <taxon>Mycosphaerellales</taxon>
        <taxon>Teratosphaeriaceae</taxon>
        <taxon>Friedmanniomyces</taxon>
    </lineage>
</organism>
<gene>
    <name evidence="1" type="ORF">B0A55_00578</name>
</gene>